<dbReference type="Pfam" id="PF00005">
    <property type="entry name" value="ABC_tran"/>
    <property type="match status" value="1"/>
</dbReference>
<keyword evidence="4" id="KW-0547">Nucleotide-binding</keyword>
<dbReference type="Proteomes" id="UP000295192">
    <property type="component" value="Unassembled WGS sequence"/>
</dbReference>
<evidence type="ECO:0000313" key="14">
    <source>
        <dbReference type="EMBL" id="TDG52905.1"/>
    </source>
</evidence>
<dbReference type="GO" id="GO:0005743">
    <property type="term" value="C:mitochondrial inner membrane"/>
    <property type="evidence" value="ECO:0007669"/>
    <property type="project" value="UniProtKB-SubCell"/>
</dbReference>
<dbReference type="PROSITE" id="PS00211">
    <property type="entry name" value="ABC_TRANSPORTER_1"/>
    <property type="match status" value="1"/>
</dbReference>
<dbReference type="InterPro" id="IPR017871">
    <property type="entry name" value="ABC_transporter-like_CS"/>
</dbReference>
<feature type="transmembrane region" description="Helical" evidence="11">
    <location>
        <begin position="535"/>
        <end position="556"/>
    </location>
</feature>
<dbReference type="Gene3D" id="1.20.1560.10">
    <property type="entry name" value="ABC transporter type 1, transmembrane domain"/>
    <property type="match status" value="1"/>
</dbReference>
<evidence type="ECO:0000256" key="7">
    <source>
        <dbReference type="ARBA" id="ARBA00023136"/>
    </source>
</evidence>
<feature type="domain" description="ABC transmembrane type-1" evidence="13">
    <location>
        <begin position="536"/>
        <end position="826"/>
    </location>
</feature>
<keyword evidence="2" id="KW-0813">Transport</keyword>
<dbReference type="CDD" id="cd18582">
    <property type="entry name" value="ABC_6TM_ATM1_ABCB7"/>
    <property type="match status" value="1"/>
</dbReference>
<dbReference type="OrthoDB" id="6500128at2759"/>
<dbReference type="InterPro" id="IPR036640">
    <property type="entry name" value="ABC1_TM_sf"/>
</dbReference>
<dbReference type="InterPro" id="IPR027417">
    <property type="entry name" value="P-loop_NTPase"/>
</dbReference>
<evidence type="ECO:0000313" key="15">
    <source>
        <dbReference type="Proteomes" id="UP000295192"/>
    </source>
</evidence>
<feature type="transmembrane region" description="Helical" evidence="11">
    <location>
        <begin position="764"/>
        <end position="786"/>
    </location>
</feature>
<dbReference type="FunFam" id="1.20.1560.10:FF:000004">
    <property type="entry name" value="ATP-binding cassette sub-family B member 7"/>
    <property type="match status" value="1"/>
</dbReference>
<evidence type="ECO:0000256" key="6">
    <source>
        <dbReference type="ARBA" id="ARBA00022989"/>
    </source>
</evidence>
<evidence type="ECO:0000259" key="13">
    <source>
        <dbReference type="PROSITE" id="PS50929"/>
    </source>
</evidence>
<evidence type="ECO:0000256" key="9">
    <source>
        <dbReference type="ARBA" id="ARBA00042945"/>
    </source>
</evidence>
<dbReference type="Gene3D" id="3.40.50.300">
    <property type="entry name" value="P-loop containing nucleotide triphosphate hydrolases"/>
    <property type="match status" value="1"/>
</dbReference>
<dbReference type="Pfam" id="PF00664">
    <property type="entry name" value="ABC_membrane"/>
    <property type="match status" value="1"/>
</dbReference>
<dbReference type="STRING" id="7232.A0A484BYM6"/>
<dbReference type="GO" id="GO:0005524">
    <property type="term" value="F:ATP binding"/>
    <property type="evidence" value="ECO:0007669"/>
    <property type="project" value="UniProtKB-KW"/>
</dbReference>
<dbReference type="SUPFAM" id="SSF52540">
    <property type="entry name" value="P-loop containing nucleoside triphosphate hydrolases"/>
    <property type="match status" value="1"/>
</dbReference>
<dbReference type="PROSITE" id="PS50929">
    <property type="entry name" value="ABC_TM1F"/>
    <property type="match status" value="1"/>
</dbReference>
<dbReference type="SMART" id="SM00382">
    <property type="entry name" value="AAA"/>
    <property type="match status" value="1"/>
</dbReference>
<feature type="transmembrane region" description="Helical" evidence="11">
    <location>
        <begin position="650"/>
        <end position="671"/>
    </location>
</feature>
<evidence type="ECO:0000256" key="1">
    <source>
        <dbReference type="ARBA" id="ARBA00004448"/>
    </source>
</evidence>
<feature type="domain" description="ABC transporter" evidence="12">
    <location>
        <begin position="862"/>
        <end position="1096"/>
    </location>
</feature>
<dbReference type="InterPro" id="IPR011527">
    <property type="entry name" value="ABC1_TM_dom"/>
</dbReference>
<protein>
    <recommendedName>
        <fullName evidence="8">Iron-sulfur clusters transporter ABCB7, mitochondrial</fullName>
    </recommendedName>
    <alternativeName>
        <fullName evidence="9">ATP-binding cassette sub-family B member 7, mitochondrial</fullName>
    </alternativeName>
</protein>
<keyword evidence="6 11" id="KW-1133">Transmembrane helix</keyword>
<dbReference type="EMBL" id="LSRL02000002">
    <property type="protein sequence ID" value="TDG52905.1"/>
    <property type="molecule type" value="Genomic_DNA"/>
</dbReference>
<evidence type="ECO:0000256" key="8">
    <source>
        <dbReference type="ARBA" id="ARBA00041016"/>
    </source>
</evidence>
<dbReference type="InterPro" id="IPR044429">
    <property type="entry name" value="SETD4_SET"/>
</dbReference>
<comment type="caution">
    <text evidence="14">The sequence shown here is derived from an EMBL/GenBank/DDBJ whole genome shotgun (WGS) entry which is preliminary data.</text>
</comment>
<evidence type="ECO:0000256" key="4">
    <source>
        <dbReference type="ARBA" id="ARBA00022741"/>
    </source>
</evidence>
<dbReference type="OMA" id="YLVAYKI"/>
<dbReference type="InterPro" id="IPR003439">
    <property type="entry name" value="ABC_transporter-like_ATP-bd"/>
</dbReference>
<dbReference type="PANTHER" id="PTHR24221:SF402">
    <property type="entry name" value="IRON-SULFUR CLUSTERS TRANSPORTER ABCB7, MITOCHONDRIAL"/>
    <property type="match status" value="1"/>
</dbReference>
<dbReference type="GO" id="GO:0006879">
    <property type="term" value="P:intracellular iron ion homeostasis"/>
    <property type="evidence" value="ECO:0007669"/>
    <property type="project" value="TreeGrafter"/>
</dbReference>
<dbReference type="InterPro" id="IPR003593">
    <property type="entry name" value="AAA+_ATPase"/>
</dbReference>
<accession>A0A484BYM6</accession>
<dbReference type="FunFam" id="3.40.50.300:FF:000186">
    <property type="entry name" value="ATP-binding cassette sub-family B member 7, mitochondrial"/>
    <property type="match status" value="1"/>
</dbReference>
<dbReference type="PANTHER" id="PTHR24221">
    <property type="entry name" value="ATP-BINDING CASSETTE SUB-FAMILY B"/>
    <property type="match status" value="1"/>
</dbReference>
<keyword evidence="15" id="KW-1185">Reference proteome</keyword>
<dbReference type="GO" id="GO:0140359">
    <property type="term" value="F:ABC-type transporter activity"/>
    <property type="evidence" value="ECO:0007669"/>
    <property type="project" value="InterPro"/>
</dbReference>
<evidence type="ECO:0000256" key="10">
    <source>
        <dbReference type="ARBA" id="ARBA00048046"/>
    </source>
</evidence>
<gene>
    <name evidence="14" type="ORF">AWZ03_000448</name>
</gene>
<dbReference type="SUPFAM" id="SSF82199">
    <property type="entry name" value="SET domain"/>
    <property type="match status" value="1"/>
</dbReference>
<comment type="subcellular location">
    <subcellularLocation>
        <location evidence="1">Mitochondrion inner membrane</location>
        <topology evidence="1">Multi-pass membrane protein</topology>
    </subcellularLocation>
</comment>
<comment type="catalytic activity">
    <reaction evidence="10">
        <text>(glutathione)4[2Fe(III)-2S] cluster(in) + ATP + H2O = (glutathione)4[2Fe(III)-2S] cluster(out) + ADP + phosphate + H(+)</text>
        <dbReference type="Rhea" id="RHEA:67028"/>
        <dbReference type="ChEBI" id="CHEBI:15377"/>
        <dbReference type="ChEBI" id="CHEBI:15378"/>
        <dbReference type="ChEBI" id="CHEBI:30616"/>
        <dbReference type="ChEBI" id="CHEBI:43474"/>
        <dbReference type="ChEBI" id="CHEBI:167627"/>
        <dbReference type="ChEBI" id="CHEBI:456216"/>
    </reaction>
    <physiologicalReaction direction="left-to-right" evidence="10">
        <dbReference type="Rhea" id="RHEA:67029"/>
    </physiologicalReaction>
</comment>
<name>A0A484BYM6_DRONA</name>
<feature type="transmembrane region" description="Helical" evidence="11">
    <location>
        <begin position="576"/>
        <end position="596"/>
    </location>
</feature>
<feature type="transmembrane region" description="Helical" evidence="11">
    <location>
        <begin position="677"/>
        <end position="699"/>
    </location>
</feature>
<dbReference type="InterPro" id="IPR039421">
    <property type="entry name" value="Type_1_exporter"/>
</dbReference>
<dbReference type="AlphaFoldDB" id="A0A484BYM6"/>
<organism evidence="14 15">
    <name type="scientific">Drosophila navojoa</name>
    <name type="common">Fruit fly</name>
    <dbReference type="NCBI Taxonomy" id="7232"/>
    <lineage>
        <taxon>Eukaryota</taxon>
        <taxon>Metazoa</taxon>
        <taxon>Ecdysozoa</taxon>
        <taxon>Arthropoda</taxon>
        <taxon>Hexapoda</taxon>
        <taxon>Insecta</taxon>
        <taxon>Pterygota</taxon>
        <taxon>Neoptera</taxon>
        <taxon>Endopterygota</taxon>
        <taxon>Diptera</taxon>
        <taxon>Brachycera</taxon>
        <taxon>Muscomorpha</taxon>
        <taxon>Ephydroidea</taxon>
        <taxon>Drosophilidae</taxon>
        <taxon>Drosophila</taxon>
    </lineage>
</organism>
<keyword evidence="3 11" id="KW-0812">Transmembrane</keyword>
<keyword evidence="5" id="KW-0067">ATP-binding</keyword>
<proteinExistence type="predicted"/>
<dbReference type="InterPro" id="IPR046341">
    <property type="entry name" value="SET_dom_sf"/>
</dbReference>
<dbReference type="SUPFAM" id="SSF90123">
    <property type="entry name" value="ABC transporter transmembrane region"/>
    <property type="match status" value="1"/>
</dbReference>
<sequence>MGRTQRQRQRRNSQTPTPTSTTLANALHVLYGQLHALGWRNETRLSALNFPQTGRGLCSKTKSFEAGDELIRMPASCLINIATLEADEAFKQLFNRDLFDKDARLSFQALVACYLMYQGHLYECTKVSPWSAYLDTLPSSYTTPYFCAINELQCLPDALLERTVAQNRQIREYYQVLKGLVGAQQCEYCGKRYCEDIWTLAEYKIAYFTVNTRSVYLDARQLKQSNKSHFQSLLNDSSNLALAPFLDLFNHSDSLQTTAQLYSKSQEYVLTLEAFSKPILKPYEQLYISYGALPNLKLITEYGFYLEHNAHDYFEFSLQDIEQLIAHNKELAAQSYHRNIFKFIREHNLMDQMFVHIQDGCSHNLRVVLHLIFKQRAYFPNVLNQIAFGDVEQFDDVQPELSYLLAYKIKEYQGFLYSTLARSNDESQNNNAKSSKKITPFTPTPGSKLLGGVFGKKTKVAATASAAVLQQQQRLPQQQQQQQSRLCHVHIGSGGNDGGSTLGKLDAPEVTSKDMLRAMMAYIWPKEDALVRKRVAISLGLLAGSKLLTVCVPFLFKGAIDTMTTLNMDTAPDAVLSTAIAMLLGYGIARASAAGFNELRNAVFAKVAHHSIRKIATNVFLHLHNLDLAFHLNKQTGALSKTIDRGSRGINFVLSAMVFNIVPTIFELTLVSSLLGFKYGLAFAGVSMGCVGIYALYTLSVTQWRTRFRVYMNQAENEAGNKAVDSLINYETVKYFNNEKYEAGCYNEVLKKYEAASLKTSSSLALLNFGQNAIFSSALSLIMVLAAKEIAQGNMTVGDLVMVNGLLFQLSIPLGFLGSVYREVRQALLDMQAMFTLMNVDSRIQTAPNAQPLYVDNSNASIEFQNVSFEYEPGKAIFKDLSFTIPAGKNVAIVGGSGSGKSSMVRLLFRFFEPNAGRILIGGQDISGVELDSLRRSIAVVPQDSVLFHNTIEHNIHYGNLSKSHEDVQNAARMADLHESIMSWPNQYRTQVGERGLKLSGGEKQRVAIARAILKNTPILIFDEATSSLDSITEHNILKALSRATTGRTSICIAHRLSTIKDADEILVLENGHVGERGTHKELLNQNGLYARLWETQTQQFDPSRQERVSASAV</sequence>
<evidence type="ECO:0000256" key="11">
    <source>
        <dbReference type="SAM" id="Phobius"/>
    </source>
</evidence>
<dbReference type="PROSITE" id="PS50893">
    <property type="entry name" value="ABC_TRANSPORTER_2"/>
    <property type="match status" value="1"/>
</dbReference>
<dbReference type="GO" id="GO:0016887">
    <property type="term" value="F:ATP hydrolysis activity"/>
    <property type="evidence" value="ECO:0007669"/>
    <property type="project" value="InterPro"/>
</dbReference>
<feature type="transmembrane region" description="Helical" evidence="11">
    <location>
        <begin position="806"/>
        <end position="824"/>
    </location>
</feature>
<keyword evidence="7 11" id="KW-0472">Membrane</keyword>
<reference evidence="14 15" key="1">
    <citation type="journal article" date="2019" name="J. Hered.">
        <title>An Improved Genome Assembly for Drosophila navojoa, the Basal Species in the mojavensis Cluster.</title>
        <authorList>
            <person name="Vanderlinde T."/>
            <person name="Dupim E.G."/>
            <person name="Nazario-Yepiz N.O."/>
            <person name="Carvalho A.B."/>
        </authorList>
    </citation>
    <scope>NUCLEOTIDE SEQUENCE [LARGE SCALE GENOMIC DNA]</scope>
    <source>
        <strain evidence="14">Navoj_Jal97</strain>
        <tissue evidence="14">Whole organism</tissue>
    </source>
</reference>
<dbReference type="Gene3D" id="3.90.1410.10">
    <property type="entry name" value="set domain protein methyltransferase, domain 1"/>
    <property type="match status" value="1"/>
</dbReference>
<evidence type="ECO:0000259" key="12">
    <source>
        <dbReference type="PROSITE" id="PS50893"/>
    </source>
</evidence>
<dbReference type="GO" id="GO:0016279">
    <property type="term" value="F:protein-lysine N-methyltransferase activity"/>
    <property type="evidence" value="ECO:0007669"/>
    <property type="project" value="InterPro"/>
</dbReference>
<dbReference type="CDD" id="cd19177">
    <property type="entry name" value="SET_SETD4"/>
    <property type="match status" value="1"/>
</dbReference>
<evidence type="ECO:0000256" key="2">
    <source>
        <dbReference type="ARBA" id="ARBA00022448"/>
    </source>
</evidence>
<evidence type="ECO:0000256" key="5">
    <source>
        <dbReference type="ARBA" id="ARBA00022840"/>
    </source>
</evidence>
<evidence type="ECO:0000256" key="3">
    <source>
        <dbReference type="ARBA" id="ARBA00022692"/>
    </source>
</evidence>